<dbReference type="Proteomes" id="UP000014480">
    <property type="component" value="Unassembled WGS sequence"/>
</dbReference>
<dbReference type="EMBL" id="AMCV02000016">
    <property type="protein sequence ID" value="TDZ20812.1"/>
    <property type="molecule type" value="Genomic_DNA"/>
</dbReference>
<keyword evidence="2" id="KW-1185">Reference proteome</keyword>
<evidence type="ECO:0000313" key="2">
    <source>
        <dbReference type="Proteomes" id="UP000014480"/>
    </source>
</evidence>
<proteinExistence type="predicted"/>
<reference evidence="2" key="2">
    <citation type="journal article" date="2019" name="Mol. Plant Microbe Interact.">
        <title>Genome sequence resources for four phytopathogenic fungi from the Colletotrichum orbiculare species complex.</title>
        <authorList>
            <person name="Gan P."/>
            <person name="Tsushima A."/>
            <person name="Narusaka M."/>
            <person name="Narusaka Y."/>
            <person name="Takano Y."/>
            <person name="Kubo Y."/>
            <person name="Shirasu K."/>
        </authorList>
    </citation>
    <scope>GENOME REANNOTATION</scope>
    <source>
        <strain evidence="2">104-T / ATCC 96160 / CBS 514.97 / LARS 414 / MAFF 240422</strain>
    </source>
</reference>
<evidence type="ECO:0000313" key="1">
    <source>
        <dbReference type="EMBL" id="TDZ20812.1"/>
    </source>
</evidence>
<reference evidence="2" key="1">
    <citation type="journal article" date="2013" name="New Phytol.">
        <title>Comparative genomic and transcriptomic analyses reveal the hemibiotrophic stage shift of Colletotrichum fungi.</title>
        <authorList>
            <person name="Gan P."/>
            <person name="Ikeda K."/>
            <person name="Irieda H."/>
            <person name="Narusaka M."/>
            <person name="O'Connell R.J."/>
            <person name="Narusaka Y."/>
            <person name="Takano Y."/>
            <person name="Kubo Y."/>
            <person name="Shirasu K."/>
        </authorList>
    </citation>
    <scope>NUCLEOTIDE SEQUENCE [LARGE SCALE GENOMIC DNA]</scope>
    <source>
        <strain evidence="2">104-T / ATCC 96160 / CBS 514.97 / LARS 414 / MAFF 240422</strain>
    </source>
</reference>
<gene>
    <name evidence="1" type="ORF">Cob_v006187</name>
</gene>
<comment type="caution">
    <text evidence="1">The sequence shown here is derived from an EMBL/GenBank/DDBJ whole genome shotgun (WGS) entry which is preliminary data.</text>
</comment>
<dbReference type="AlphaFoldDB" id="A0A484FS22"/>
<sequence length="92" mass="10343">MCERLGNRARDHLPLSHDVRNLIFRITALIDIRMQAKFISRKPCCAWPSFDPPPPFLLAPRIGAVLTMWSAVSSFSATSSPRRMIIACHPIA</sequence>
<protein>
    <submittedName>
        <fullName evidence="1">Uncharacterized protein</fullName>
    </submittedName>
</protein>
<organism evidence="1 2">
    <name type="scientific">Colletotrichum orbiculare (strain 104-T / ATCC 96160 / CBS 514.97 / LARS 414 / MAFF 240422)</name>
    <name type="common">Cucumber anthracnose fungus</name>
    <name type="synonym">Colletotrichum lagenarium</name>
    <dbReference type="NCBI Taxonomy" id="1213857"/>
    <lineage>
        <taxon>Eukaryota</taxon>
        <taxon>Fungi</taxon>
        <taxon>Dikarya</taxon>
        <taxon>Ascomycota</taxon>
        <taxon>Pezizomycotina</taxon>
        <taxon>Sordariomycetes</taxon>
        <taxon>Hypocreomycetidae</taxon>
        <taxon>Glomerellales</taxon>
        <taxon>Glomerellaceae</taxon>
        <taxon>Colletotrichum</taxon>
        <taxon>Colletotrichum orbiculare species complex</taxon>
    </lineage>
</organism>
<name>A0A484FS22_COLOR</name>
<accession>A0A484FS22</accession>